<comment type="caution">
    <text evidence="1">The sequence shown here is derived from an EMBL/GenBank/DDBJ whole genome shotgun (WGS) entry which is preliminary data.</text>
</comment>
<proteinExistence type="predicted"/>
<accession>A0ABS4J524</accession>
<protein>
    <recommendedName>
        <fullName evidence="3">Gfo/Idh/MocA-like oxidoreductase N-terminal domain-containing protein</fullName>
    </recommendedName>
</protein>
<dbReference type="EMBL" id="JAGGLB010000029">
    <property type="protein sequence ID" value="MBP1994920.1"/>
    <property type="molecule type" value="Genomic_DNA"/>
</dbReference>
<dbReference type="RefSeq" id="WP_209976746.1">
    <property type="nucleotide sequence ID" value="NZ_JAGGLB010000029.1"/>
</dbReference>
<dbReference type="Proteomes" id="UP001519287">
    <property type="component" value="Unassembled WGS sequence"/>
</dbReference>
<evidence type="ECO:0000313" key="1">
    <source>
        <dbReference type="EMBL" id="MBP1994920.1"/>
    </source>
</evidence>
<dbReference type="SUPFAM" id="SSF51735">
    <property type="entry name" value="NAD(P)-binding Rossmann-fold domains"/>
    <property type="match status" value="1"/>
</dbReference>
<name>A0ABS4J524_9BACL</name>
<keyword evidence="2" id="KW-1185">Reference proteome</keyword>
<reference evidence="1 2" key="1">
    <citation type="submission" date="2021-03" db="EMBL/GenBank/DDBJ databases">
        <title>Genomic Encyclopedia of Type Strains, Phase IV (KMG-IV): sequencing the most valuable type-strain genomes for metagenomic binning, comparative biology and taxonomic classification.</title>
        <authorList>
            <person name="Goeker M."/>
        </authorList>
    </citation>
    <scope>NUCLEOTIDE SEQUENCE [LARGE SCALE GENOMIC DNA]</scope>
    <source>
        <strain evidence="1 2">DSM 26048</strain>
    </source>
</reference>
<evidence type="ECO:0008006" key="3">
    <source>
        <dbReference type="Google" id="ProtNLM"/>
    </source>
</evidence>
<evidence type="ECO:0000313" key="2">
    <source>
        <dbReference type="Proteomes" id="UP001519287"/>
    </source>
</evidence>
<dbReference type="InterPro" id="IPR036291">
    <property type="entry name" value="NAD(P)-bd_dom_sf"/>
</dbReference>
<sequence length="54" mass="5845">MGATVYDHYEDLLQQDLDAVWVATPDHLHVDIANVGIPGVSPPCKTRRRAGSGT</sequence>
<organism evidence="1 2">
    <name type="scientific">Paenibacillus eucommiae</name>
    <dbReference type="NCBI Taxonomy" id="1355755"/>
    <lineage>
        <taxon>Bacteria</taxon>
        <taxon>Bacillati</taxon>
        <taxon>Bacillota</taxon>
        <taxon>Bacilli</taxon>
        <taxon>Bacillales</taxon>
        <taxon>Paenibacillaceae</taxon>
        <taxon>Paenibacillus</taxon>
    </lineage>
</organism>
<dbReference type="Gene3D" id="3.40.50.720">
    <property type="entry name" value="NAD(P)-binding Rossmann-like Domain"/>
    <property type="match status" value="1"/>
</dbReference>
<gene>
    <name evidence="1" type="ORF">J2Z66_006561</name>
</gene>